<dbReference type="PROSITE" id="PS00430">
    <property type="entry name" value="TONB_DEPENDENT_REC_1"/>
    <property type="match status" value="1"/>
</dbReference>
<gene>
    <name evidence="2" type="ORF">AK829_05510</name>
</gene>
<keyword evidence="1" id="KW-0472">Membrane</keyword>
<reference evidence="2 3" key="1">
    <citation type="submission" date="2015-08" db="EMBL/GenBank/DDBJ databases">
        <authorList>
            <person name="Babu N.S."/>
            <person name="Beckwith C.J."/>
            <person name="Beseler K.G."/>
            <person name="Brison A."/>
            <person name="Carone J.V."/>
            <person name="Caskin T.P."/>
            <person name="Diamond M."/>
            <person name="Durham M.E."/>
            <person name="Foxe J.M."/>
            <person name="Go M."/>
            <person name="Henderson B.A."/>
            <person name="Jones I.B."/>
            <person name="McGettigan J.A."/>
            <person name="Micheletti S.J."/>
            <person name="Nasrallah M.E."/>
            <person name="Ortiz D."/>
            <person name="Piller C.R."/>
            <person name="Privatt S.R."/>
            <person name="Schneider S.L."/>
            <person name="Sharp S."/>
            <person name="Smith T.C."/>
            <person name="Stanton J.D."/>
            <person name="Ullery H.E."/>
            <person name="Wilson R.J."/>
            <person name="Serrano M.G."/>
            <person name="Buck G."/>
            <person name="Lee V."/>
            <person name="Wang Y."/>
            <person name="Carvalho R."/>
            <person name="Voegtly L."/>
            <person name="Shi R."/>
            <person name="Duckworth R."/>
            <person name="Johnson A."/>
            <person name="Loviza R."/>
            <person name="Walstead R."/>
            <person name="Shah Z."/>
            <person name="Kiflezghi M."/>
            <person name="Wade K."/>
            <person name="Ball S.L."/>
            <person name="Bradley K.W."/>
            <person name="Asai D.J."/>
            <person name="Bowman C.A."/>
            <person name="Russell D.A."/>
            <person name="Pope W.H."/>
            <person name="Jacobs-Sera D."/>
            <person name="Hendrix R.W."/>
            <person name="Hatfull G.F."/>
        </authorList>
    </citation>
    <scope>NUCLEOTIDE SEQUENCE [LARGE SCALE GENOMIC DNA]</scope>
    <source>
        <strain evidence="2 3">PUDD_83A45</strain>
    </source>
</reference>
<keyword evidence="1" id="KW-1133">Transmembrane helix</keyword>
<dbReference type="Proteomes" id="UP000060016">
    <property type="component" value="Chromosome"/>
</dbReference>
<accession>A0A0K1RBB0</accession>
<keyword evidence="3" id="KW-1185">Reference proteome</keyword>
<feature type="transmembrane region" description="Helical" evidence="1">
    <location>
        <begin position="18"/>
        <end position="40"/>
    </location>
</feature>
<protein>
    <submittedName>
        <fullName evidence="2">Uncharacterized protein</fullName>
    </submittedName>
</protein>
<dbReference type="AlphaFoldDB" id="A0A0K1RBB0"/>
<dbReference type="PATRIC" id="fig|156976.3.peg.1097"/>
<dbReference type="RefSeq" id="WP_052204922.1">
    <property type="nucleotide sequence ID" value="NZ_CP012342.1"/>
</dbReference>
<organism evidence="2 3">
    <name type="scientific">Corynebacterium riegelii</name>
    <dbReference type="NCBI Taxonomy" id="156976"/>
    <lineage>
        <taxon>Bacteria</taxon>
        <taxon>Bacillati</taxon>
        <taxon>Actinomycetota</taxon>
        <taxon>Actinomycetes</taxon>
        <taxon>Mycobacteriales</taxon>
        <taxon>Corynebacteriaceae</taxon>
        <taxon>Corynebacterium</taxon>
    </lineage>
</organism>
<dbReference type="EMBL" id="CP012342">
    <property type="protein sequence ID" value="AKV58717.1"/>
    <property type="molecule type" value="Genomic_DNA"/>
</dbReference>
<dbReference type="InterPro" id="IPR010916">
    <property type="entry name" value="TonB_box_CS"/>
</dbReference>
<name>A0A0K1RBB0_9CORY</name>
<evidence type="ECO:0000313" key="3">
    <source>
        <dbReference type="Proteomes" id="UP000060016"/>
    </source>
</evidence>
<proteinExistence type="predicted"/>
<evidence type="ECO:0000256" key="1">
    <source>
        <dbReference type="SAM" id="Phobius"/>
    </source>
</evidence>
<sequence>MADSFSELRDAGGSNKPWIAAGVSALAVALILVALAGAWWSANPRPEPTSAVPETVTVTAQPQLTQDPEAPTGTFTGTLNSLEENAKVQAWPAVATFGGGTASVTYPLTGCTALIGEDGQSTPLTKGCNNGQGRWDVDQITPGVIKLTYSENSTALVEGELSAGLP</sequence>
<dbReference type="STRING" id="156976.AK829_05510"/>
<keyword evidence="1" id="KW-0812">Transmembrane</keyword>
<evidence type="ECO:0000313" key="2">
    <source>
        <dbReference type="EMBL" id="AKV58717.1"/>
    </source>
</evidence>
<dbReference type="KEGG" id="crie:AK829_05510"/>